<evidence type="ECO:0000256" key="1">
    <source>
        <dbReference type="ARBA" id="ARBA00022723"/>
    </source>
</evidence>
<evidence type="ECO:0000256" key="5">
    <source>
        <dbReference type="SAM" id="Coils"/>
    </source>
</evidence>
<gene>
    <name evidence="9" type="primary">LOC102807766</name>
</gene>
<dbReference type="InterPro" id="IPR047153">
    <property type="entry name" value="TRIM45/56/19-like"/>
</dbReference>
<keyword evidence="5" id="KW-0175">Coiled coil</keyword>
<keyword evidence="3" id="KW-0862">Zinc</keyword>
<dbReference type="PROSITE" id="PS50119">
    <property type="entry name" value="ZF_BBOX"/>
    <property type="match status" value="2"/>
</dbReference>
<dbReference type="GeneID" id="102807766"/>
<dbReference type="Gene3D" id="3.30.160.60">
    <property type="entry name" value="Classic Zinc Finger"/>
    <property type="match status" value="1"/>
</dbReference>
<name>A0ABM0ME74_SACKO</name>
<keyword evidence="8" id="KW-1185">Reference proteome</keyword>
<dbReference type="Pfam" id="PF00097">
    <property type="entry name" value="zf-C3HC4"/>
    <property type="match status" value="1"/>
</dbReference>
<dbReference type="InterPro" id="IPR001841">
    <property type="entry name" value="Znf_RING"/>
</dbReference>
<feature type="domain" description="RING-type" evidence="6">
    <location>
        <begin position="19"/>
        <end position="61"/>
    </location>
</feature>
<dbReference type="Proteomes" id="UP000694865">
    <property type="component" value="Unplaced"/>
</dbReference>
<dbReference type="InterPro" id="IPR013083">
    <property type="entry name" value="Znf_RING/FYVE/PHD"/>
</dbReference>
<dbReference type="PANTHER" id="PTHR25462:SF296">
    <property type="entry name" value="MEIOTIC P26, ISOFORM F"/>
    <property type="match status" value="1"/>
</dbReference>
<evidence type="ECO:0000256" key="4">
    <source>
        <dbReference type="PROSITE-ProRule" id="PRU00024"/>
    </source>
</evidence>
<dbReference type="InterPro" id="IPR017907">
    <property type="entry name" value="Znf_RING_CS"/>
</dbReference>
<dbReference type="PANTHER" id="PTHR25462">
    <property type="entry name" value="BONUS, ISOFORM C-RELATED"/>
    <property type="match status" value="1"/>
</dbReference>
<dbReference type="SMART" id="SM00184">
    <property type="entry name" value="RING"/>
    <property type="match status" value="1"/>
</dbReference>
<dbReference type="PROSITE" id="PS50089">
    <property type="entry name" value="ZF_RING_2"/>
    <property type="match status" value="1"/>
</dbReference>
<evidence type="ECO:0000313" key="8">
    <source>
        <dbReference type="Proteomes" id="UP000694865"/>
    </source>
</evidence>
<reference evidence="9" key="1">
    <citation type="submission" date="2025-08" db="UniProtKB">
        <authorList>
            <consortium name="RefSeq"/>
        </authorList>
    </citation>
    <scope>IDENTIFICATION</scope>
    <source>
        <tissue evidence="9">Testes</tissue>
    </source>
</reference>
<evidence type="ECO:0000259" key="6">
    <source>
        <dbReference type="PROSITE" id="PS50089"/>
    </source>
</evidence>
<protein>
    <submittedName>
        <fullName evidence="9">E3 ubiquitin-protein ligase TRIM56-like</fullName>
    </submittedName>
</protein>
<dbReference type="PROSITE" id="PS00518">
    <property type="entry name" value="ZF_RING_1"/>
    <property type="match status" value="1"/>
</dbReference>
<evidence type="ECO:0000259" key="7">
    <source>
        <dbReference type="PROSITE" id="PS50119"/>
    </source>
</evidence>
<feature type="coiled-coil region" evidence="5">
    <location>
        <begin position="230"/>
        <end position="308"/>
    </location>
</feature>
<sequence length="333" mass="38260">MATAGLKLLEEIDENFLICAVCSERYRDARILPCLHSFCEQCIDKLVEKAGGKTVLCPICRRGHDLPEGLASIPNNFFLNELVVLFADRKREDKHATEEIQCGSCEKRTAKSRCLDCAIGLCDDCTHGHKQIYCLKSHRLMSLETFNNIRSTDPAKVQPPLYCTNHHDNQVKFYCDSCDVLICLECTALDHVRTEHNYRYLSDAASEYKGYLVEMVEKLKEKETQATGSKQEVKRTAESLENQFETEKKKLNQHIEKTIEVITVKIRKNGNKLMEEMKHEYESRKENLKAQIKELEIAENDMKHASDLGEKLMHYGNASQMMSARKRMTSQIN</sequence>
<dbReference type="Pfam" id="PF00643">
    <property type="entry name" value="zf-B_box"/>
    <property type="match status" value="1"/>
</dbReference>
<dbReference type="RefSeq" id="XP_006818315.1">
    <property type="nucleotide sequence ID" value="XM_006818252.1"/>
</dbReference>
<dbReference type="InterPro" id="IPR000315">
    <property type="entry name" value="Znf_B-box"/>
</dbReference>
<proteinExistence type="predicted"/>
<dbReference type="SMART" id="SM00336">
    <property type="entry name" value="BBOX"/>
    <property type="match status" value="2"/>
</dbReference>
<dbReference type="InterPro" id="IPR018957">
    <property type="entry name" value="Znf_C3HC4_RING-type"/>
</dbReference>
<dbReference type="SUPFAM" id="SSF57850">
    <property type="entry name" value="RING/U-box"/>
    <property type="match status" value="1"/>
</dbReference>
<evidence type="ECO:0000256" key="3">
    <source>
        <dbReference type="ARBA" id="ARBA00022833"/>
    </source>
</evidence>
<dbReference type="Gene3D" id="3.30.40.10">
    <property type="entry name" value="Zinc/RING finger domain, C3HC4 (zinc finger)"/>
    <property type="match status" value="1"/>
</dbReference>
<feature type="domain" description="B box-type" evidence="7">
    <location>
        <begin position="97"/>
        <end position="143"/>
    </location>
</feature>
<dbReference type="Gene3D" id="4.10.830.40">
    <property type="match status" value="1"/>
</dbReference>
<organism evidence="8 9">
    <name type="scientific">Saccoglossus kowalevskii</name>
    <name type="common">Acorn worm</name>
    <dbReference type="NCBI Taxonomy" id="10224"/>
    <lineage>
        <taxon>Eukaryota</taxon>
        <taxon>Metazoa</taxon>
        <taxon>Hemichordata</taxon>
        <taxon>Enteropneusta</taxon>
        <taxon>Harrimaniidae</taxon>
        <taxon>Saccoglossus</taxon>
    </lineage>
</organism>
<dbReference type="CDD" id="cd19757">
    <property type="entry name" value="Bbox1"/>
    <property type="match status" value="1"/>
</dbReference>
<accession>A0ABM0ME74</accession>
<evidence type="ECO:0000313" key="9">
    <source>
        <dbReference type="RefSeq" id="XP_006818315.1"/>
    </source>
</evidence>
<dbReference type="SUPFAM" id="SSF57845">
    <property type="entry name" value="B-box zinc-binding domain"/>
    <property type="match status" value="1"/>
</dbReference>
<keyword evidence="1" id="KW-0479">Metal-binding</keyword>
<keyword evidence="2 4" id="KW-0863">Zinc-finger</keyword>
<evidence type="ECO:0000256" key="2">
    <source>
        <dbReference type="ARBA" id="ARBA00022771"/>
    </source>
</evidence>
<feature type="domain" description="B box-type" evidence="7">
    <location>
        <begin position="158"/>
        <end position="201"/>
    </location>
</feature>